<dbReference type="Pfam" id="PF02729">
    <property type="entry name" value="OTCace_N"/>
    <property type="match status" value="1"/>
</dbReference>
<evidence type="ECO:0000256" key="4">
    <source>
        <dbReference type="ARBA" id="ARBA00022679"/>
    </source>
</evidence>
<dbReference type="GO" id="GO:0004070">
    <property type="term" value="F:aspartate carbamoyltransferase activity"/>
    <property type="evidence" value="ECO:0007669"/>
    <property type="project" value="UniProtKB-UniRule"/>
</dbReference>
<dbReference type="UniPathway" id="UPA00070">
    <property type="reaction ID" value="UER00116"/>
</dbReference>
<proteinExistence type="inferred from homology"/>
<dbReference type="Gene3D" id="3.40.50.1370">
    <property type="entry name" value="Aspartate/ornithine carbamoyltransferase"/>
    <property type="match status" value="2"/>
</dbReference>
<dbReference type="PRINTS" id="PR00100">
    <property type="entry name" value="AOTCASE"/>
</dbReference>
<dbReference type="OrthoDB" id="9774690at2"/>
<comment type="catalytic activity">
    <reaction evidence="7">
        <text>carbamoyl phosphate + L-aspartate = N-carbamoyl-L-aspartate + phosphate + H(+)</text>
        <dbReference type="Rhea" id="RHEA:20013"/>
        <dbReference type="ChEBI" id="CHEBI:15378"/>
        <dbReference type="ChEBI" id="CHEBI:29991"/>
        <dbReference type="ChEBI" id="CHEBI:32814"/>
        <dbReference type="ChEBI" id="CHEBI:43474"/>
        <dbReference type="ChEBI" id="CHEBI:58228"/>
        <dbReference type="EC" id="2.1.3.2"/>
    </reaction>
</comment>
<feature type="domain" description="Aspartate/ornithine carbamoyltransferase carbamoyl-P binding" evidence="11">
    <location>
        <begin position="6"/>
        <end position="146"/>
    </location>
</feature>
<evidence type="ECO:0000256" key="1">
    <source>
        <dbReference type="ARBA" id="ARBA00004852"/>
    </source>
</evidence>
<feature type="domain" description="Aspartate/ornithine carbamoyltransferase Asp/Orn-binding" evidence="10">
    <location>
        <begin position="154"/>
        <end position="302"/>
    </location>
</feature>
<dbReference type="EMBL" id="CP016796">
    <property type="protein sequence ID" value="API85857.1"/>
    <property type="molecule type" value="Genomic_DNA"/>
</dbReference>
<evidence type="ECO:0000259" key="11">
    <source>
        <dbReference type="Pfam" id="PF02729"/>
    </source>
</evidence>
<evidence type="ECO:0000256" key="5">
    <source>
        <dbReference type="ARBA" id="ARBA00022975"/>
    </source>
</evidence>
<gene>
    <name evidence="12" type="ORF">F7310_00140</name>
</gene>
<comment type="pathway">
    <text evidence="1">Pyrimidine metabolism; UMP biosynthesis via de novo pathway; (S)-dihydroorotate from bicarbonate: step 2/3.</text>
</comment>
<evidence type="ECO:0000259" key="10">
    <source>
        <dbReference type="Pfam" id="PF00185"/>
    </source>
</evidence>
<dbReference type="RefSeq" id="WP_072711058.1">
    <property type="nucleotide sequence ID" value="NZ_CP016796.1"/>
</dbReference>
<dbReference type="GO" id="GO:0006207">
    <property type="term" value="P:'de novo' pyrimidine nucleobase biosynthetic process"/>
    <property type="evidence" value="ECO:0007669"/>
    <property type="project" value="InterPro"/>
</dbReference>
<comment type="function">
    <text evidence="6">Catalyzes the condensation of carbamoyl phosphate and aspartate to form carbamoyl aspartate and inorganic phosphate, the committed step in the de novo pyrimidine nucleotide biosynthesis pathway.</text>
</comment>
<evidence type="ECO:0000256" key="8">
    <source>
        <dbReference type="NCBIfam" id="TIGR00670"/>
    </source>
</evidence>
<dbReference type="SUPFAM" id="SSF53671">
    <property type="entry name" value="Aspartate/ornithine carbamoyltransferase"/>
    <property type="match status" value="1"/>
</dbReference>
<keyword evidence="13" id="KW-1185">Reference proteome</keyword>
<dbReference type="PROSITE" id="PS00097">
    <property type="entry name" value="CARBAMOYLTRANSFERASE"/>
    <property type="match status" value="1"/>
</dbReference>
<dbReference type="KEGG" id="frx:F7310_00140"/>
<keyword evidence="5" id="KW-0665">Pyrimidine biosynthesis</keyword>
<dbReference type="GO" id="GO:0044205">
    <property type="term" value="P:'de novo' UMP biosynthetic process"/>
    <property type="evidence" value="ECO:0007669"/>
    <property type="project" value="UniProtKB-UniPathway"/>
</dbReference>
<dbReference type="NCBIfam" id="NF002032">
    <property type="entry name" value="PRK00856.1"/>
    <property type="match status" value="1"/>
</dbReference>
<dbReference type="AlphaFoldDB" id="A0A1L4BPT8"/>
<dbReference type="NCBIfam" id="TIGR00670">
    <property type="entry name" value="asp_carb_tr"/>
    <property type="match status" value="1"/>
</dbReference>
<evidence type="ECO:0000256" key="2">
    <source>
        <dbReference type="ARBA" id="ARBA00008896"/>
    </source>
</evidence>
<dbReference type="InterPro" id="IPR006130">
    <property type="entry name" value="Asp/Orn_carbamoylTrfase"/>
</dbReference>
<evidence type="ECO:0000256" key="7">
    <source>
        <dbReference type="ARBA" id="ARBA00048859"/>
    </source>
</evidence>
<protein>
    <recommendedName>
        <fullName evidence="3 8">Aspartate carbamoyltransferase</fullName>
        <ecNumber evidence="3 8">2.1.3.2</ecNumber>
    </recommendedName>
</protein>
<dbReference type="Proteomes" id="UP000184222">
    <property type="component" value="Chromosome"/>
</dbReference>
<sequence length="308" mass="35418">MLSFQKLLRGDQINKTDLSNLFHQADIYKDKLAKSKPIKDLENKVLASLFFEPSTRTRFSFESAMNRLGGKVISLENGSSSSTQKGETLDDTGRMMDQYADIIVMRHPKPHSVEEFSKYVKSPVINAGDGDNEHPTQSLVDLYTIYSEKGSLENLKVGFLGDLKYGRTVHSLTNILAKYNASFKFISSKELQIPEKLRDFVKQNDNSFTELEEVSAEALKDLDVLYVTRVQRERFPNEESYLKNKDLCYLDRKHISAESNFIILHPLPRVDEMDRSIDELSCAKYFEQVRYSIPIRMSLLYSLLKSQK</sequence>
<dbReference type="PANTHER" id="PTHR45753:SF6">
    <property type="entry name" value="ASPARTATE CARBAMOYLTRANSFERASE"/>
    <property type="match status" value="1"/>
</dbReference>
<reference evidence="12 13" key="1">
    <citation type="journal article" date="2016" name="Appl. Environ. Microbiol.">
        <title>Whole genome relationships among Francisella bacteria of diverse origin define new species and provide specific regions for detection.</title>
        <authorList>
            <person name="Challacombe J.F."/>
            <person name="Petersen J.M."/>
            <person name="Gallegos-Graves V."/>
            <person name="Hodge D."/>
            <person name="Pillai S."/>
            <person name="Kuske C.R."/>
        </authorList>
    </citation>
    <scope>NUCLEOTIDE SEQUENCE [LARGE SCALE GENOMIC DNA]</scope>
    <source>
        <strain evidence="13">TX07-7310</strain>
    </source>
</reference>
<accession>A0A1L4BPT8</accession>
<evidence type="ECO:0000256" key="9">
    <source>
        <dbReference type="RuleBase" id="RU003634"/>
    </source>
</evidence>
<dbReference type="InterPro" id="IPR006131">
    <property type="entry name" value="Asp_carbamoyltransf_Asp/Orn-bd"/>
</dbReference>
<organism evidence="12 13">
    <name type="scientific">Francisella uliginis</name>
    <dbReference type="NCBI Taxonomy" id="573570"/>
    <lineage>
        <taxon>Bacteria</taxon>
        <taxon>Pseudomonadati</taxon>
        <taxon>Pseudomonadota</taxon>
        <taxon>Gammaproteobacteria</taxon>
        <taxon>Thiotrichales</taxon>
        <taxon>Francisellaceae</taxon>
        <taxon>Francisella</taxon>
    </lineage>
</organism>
<evidence type="ECO:0000256" key="3">
    <source>
        <dbReference type="ARBA" id="ARBA00013008"/>
    </source>
</evidence>
<dbReference type="InterPro" id="IPR036901">
    <property type="entry name" value="Asp/Orn_carbamoylTrfase_sf"/>
</dbReference>
<evidence type="ECO:0000313" key="13">
    <source>
        <dbReference type="Proteomes" id="UP000184222"/>
    </source>
</evidence>
<dbReference type="InterPro" id="IPR006132">
    <property type="entry name" value="Asp/Orn_carbamoyltranf_P-bd"/>
</dbReference>
<dbReference type="InterPro" id="IPR002082">
    <property type="entry name" value="Asp_carbamoyltransf"/>
</dbReference>
<dbReference type="Pfam" id="PF00185">
    <property type="entry name" value="OTCace"/>
    <property type="match status" value="1"/>
</dbReference>
<comment type="similarity">
    <text evidence="2">Belongs to the aspartate/ornithine carbamoyltransferase superfamily. ATCase family.</text>
</comment>
<dbReference type="PRINTS" id="PR00101">
    <property type="entry name" value="ATCASE"/>
</dbReference>
<dbReference type="FunFam" id="3.40.50.1370:FF:000002">
    <property type="entry name" value="Aspartate carbamoyltransferase 2"/>
    <property type="match status" value="1"/>
</dbReference>
<keyword evidence="4 9" id="KW-0808">Transferase</keyword>
<evidence type="ECO:0000313" key="12">
    <source>
        <dbReference type="EMBL" id="API85857.1"/>
    </source>
</evidence>
<dbReference type="EC" id="2.1.3.2" evidence="3 8"/>
<dbReference type="PANTHER" id="PTHR45753">
    <property type="entry name" value="ORNITHINE CARBAMOYLTRANSFERASE, MITOCHONDRIAL"/>
    <property type="match status" value="1"/>
</dbReference>
<name>A0A1L4BPT8_9GAMM</name>
<dbReference type="GO" id="GO:0006520">
    <property type="term" value="P:amino acid metabolic process"/>
    <property type="evidence" value="ECO:0007669"/>
    <property type="project" value="InterPro"/>
</dbReference>
<evidence type="ECO:0000256" key="6">
    <source>
        <dbReference type="ARBA" id="ARBA00043884"/>
    </source>
</evidence>
<dbReference type="STRING" id="573570.F7310_00140"/>
<dbReference type="GO" id="GO:0016597">
    <property type="term" value="F:amino acid binding"/>
    <property type="evidence" value="ECO:0007669"/>
    <property type="project" value="InterPro"/>
</dbReference>